<dbReference type="InterPro" id="IPR017853">
    <property type="entry name" value="GH"/>
</dbReference>
<evidence type="ECO:0000256" key="4">
    <source>
        <dbReference type="ARBA" id="ARBA00020295"/>
    </source>
</evidence>
<evidence type="ECO:0000256" key="10">
    <source>
        <dbReference type="RuleBase" id="RU361207"/>
    </source>
</evidence>
<dbReference type="InterPro" id="IPR048458">
    <property type="entry name" value="MalQ_N"/>
</dbReference>
<dbReference type="SUPFAM" id="SSF51445">
    <property type="entry name" value="(Trans)glycosidases"/>
    <property type="match status" value="1"/>
</dbReference>
<reference evidence="13" key="1">
    <citation type="submission" date="2018-08" db="EMBL/GenBank/DDBJ databases">
        <authorList>
            <person name="Zhang J."/>
            <person name="Du Z.-J."/>
        </authorList>
    </citation>
    <scope>NUCLEOTIDE SEQUENCE [LARGE SCALE GENOMIC DNA]</scope>
    <source>
        <strain evidence="13">KCTC 52655</strain>
    </source>
</reference>
<keyword evidence="7 10" id="KW-0119">Carbohydrate metabolism</keyword>
<dbReference type="InterPro" id="IPR003385">
    <property type="entry name" value="Glyco_hydro_77"/>
</dbReference>
<comment type="caution">
    <text evidence="12">The sequence shown here is derived from an EMBL/GenBank/DDBJ whole genome shotgun (WGS) entry which is preliminary data.</text>
</comment>
<dbReference type="GO" id="GO:0004134">
    <property type="term" value="F:4-alpha-glucanotransferase activity"/>
    <property type="evidence" value="ECO:0007669"/>
    <property type="project" value="UniProtKB-EC"/>
</dbReference>
<dbReference type="Pfam" id="PF21226">
    <property type="entry name" value="MalQ_N"/>
    <property type="match status" value="1"/>
</dbReference>
<dbReference type="OrthoDB" id="9763489at2"/>
<gene>
    <name evidence="12" type="ORF">DXV75_08735</name>
</gene>
<evidence type="ECO:0000313" key="13">
    <source>
        <dbReference type="Proteomes" id="UP000256561"/>
    </source>
</evidence>
<feature type="domain" description="MalQ N-terminal beta-sandwich" evidence="11">
    <location>
        <begin position="67"/>
        <end position="166"/>
    </location>
</feature>
<evidence type="ECO:0000259" key="11">
    <source>
        <dbReference type="Pfam" id="PF21226"/>
    </source>
</evidence>
<keyword evidence="5 10" id="KW-0328">Glycosyltransferase</keyword>
<accession>A0A3D8MA14</accession>
<keyword evidence="6 10" id="KW-0808">Transferase</keyword>
<comment type="catalytic activity">
    <reaction evidence="1 10">
        <text>Transfers a segment of a (1-&gt;4)-alpha-D-glucan to a new position in an acceptor, which may be glucose or a (1-&gt;4)-alpha-D-glucan.</text>
        <dbReference type="EC" id="2.4.1.25"/>
    </reaction>
</comment>
<proteinExistence type="inferred from homology"/>
<dbReference type="NCBIfam" id="TIGR00217">
    <property type="entry name" value="malQ"/>
    <property type="match status" value="1"/>
</dbReference>
<comment type="similarity">
    <text evidence="2 10">Belongs to the disproportionating enzyme family.</text>
</comment>
<organism evidence="12 13">
    <name type="scientific">Alteromonas aestuariivivens</name>
    <dbReference type="NCBI Taxonomy" id="1938339"/>
    <lineage>
        <taxon>Bacteria</taxon>
        <taxon>Pseudomonadati</taxon>
        <taxon>Pseudomonadota</taxon>
        <taxon>Gammaproteobacteria</taxon>
        <taxon>Alteromonadales</taxon>
        <taxon>Alteromonadaceae</taxon>
        <taxon>Alteromonas/Salinimonas group</taxon>
        <taxon>Alteromonas</taxon>
    </lineage>
</organism>
<keyword evidence="13" id="KW-1185">Reference proteome</keyword>
<evidence type="ECO:0000256" key="1">
    <source>
        <dbReference type="ARBA" id="ARBA00000439"/>
    </source>
</evidence>
<dbReference type="Gene3D" id="3.20.20.80">
    <property type="entry name" value="Glycosidases"/>
    <property type="match status" value="1"/>
</dbReference>
<dbReference type="AlphaFoldDB" id="A0A3D8MA14"/>
<dbReference type="EMBL" id="QRHA01000005">
    <property type="protein sequence ID" value="RDV26150.1"/>
    <property type="molecule type" value="Genomic_DNA"/>
</dbReference>
<evidence type="ECO:0000256" key="3">
    <source>
        <dbReference type="ARBA" id="ARBA00012560"/>
    </source>
</evidence>
<evidence type="ECO:0000256" key="2">
    <source>
        <dbReference type="ARBA" id="ARBA00005684"/>
    </source>
</evidence>
<dbReference type="PANTHER" id="PTHR32438">
    <property type="entry name" value="4-ALPHA-GLUCANOTRANSFERASE DPE1, CHLOROPLASTIC/AMYLOPLASTIC"/>
    <property type="match status" value="1"/>
</dbReference>
<evidence type="ECO:0000256" key="5">
    <source>
        <dbReference type="ARBA" id="ARBA00022676"/>
    </source>
</evidence>
<evidence type="ECO:0000256" key="6">
    <source>
        <dbReference type="ARBA" id="ARBA00022679"/>
    </source>
</evidence>
<evidence type="ECO:0000256" key="9">
    <source>
        <dbReference type="ARBA" id="ARBA00031501"/>
    </source>
</evidence>
<dbReference type="EC" id="2.4.1.25" evidence="3 10"/>
<dbReference type="Pfam" id="PF02446">
    <property type="entry name" value="Glyco_hydro_77"/>
    <property type="match status" value="1"/>
</dbReference>
<dbReference type="NCBIfam" id="NF008274">
    <property type="entry name" value="PRK11052.1"/>
    <property type="match status" value="1"/>
</dbReference>
<dbReference type="RefSeq" id="WP_115593020.1">
    <property type="nucleotide sequence ID" value="NZ_QRHA01000005.1"/>
</dbReference>
<dbReference type="Proteomes" id="UP000256561">
    <property type="component" value="Unassembled WGS sequence"/>
</dbReference>
<protein>
    <recommendedName>
        <fullName evidence="4 10">4-alpha-glucanotransferase</fullName>
        <ecNumber evidence="3 10">2.4.1.25</ecNumber>
    </recommendedName>
    <alternativeName>
        <fullName evidence="8 10">Amylomaltase</fullName>
    </alternativeName>
    <alternativeName>
        <fullName evidence="9 10">Disproportionating enzyme</fullName>
    </alternativeName>
</protein>
<evidence type="ECO:0000256" key="7">
    <source>
        <dbReference type="ARBA" id="ARBA00023277"/>
    </source>
</evidence>
<name>A0A3D8MA14_9ALTE</name>
<sequence length="736" mass="82585">MTNHVLQKLVEMRGIETNYVDAWGNPATIAEASKEKLLQVLGYDTQNESVMSEQFEDEIRALWLAPLNPVQVCRETESVQIEVRLPIELVNDAYTIEVTTEEGKVIAHPFTPVEANLVNATELEDIEYQAYLVEFPEILPLGYHSLVLRPSKDADSVAQMRLIIAPAACYIPETIEKGKKIWGLSVQLYCVRSENNWGIGDFSDLARLVCQSAEVGADFIGLNPIHALYPANPDACSPYGPSSRKWLNYLYLDVTALEGYEDDSVQQLVQSNDFQARLQQARAAEYVDYAAVSDLKLSALSAVFDVYYDKYLTKNTRQNRSFKAFVKEGGESLDMLAVYDALQESLKNDGKEFWGWPVFPEKFKEYHKADVAKFKKANLKRVRFYQFLQWQAAEQLEQASQAAQNAGMEIGLYRDLAVGVSEGSAEIWGNKDLYCVGASVGAPPDILGPLGQNWGLPPMDPKILYQQQYQPIIDLFSSNMASSGALRIDHVMALLRLWWVTKGDHARDGGYVYYPVDDLLGILALESHRHQSLVIGEDLGTVPEEIRSKLADNGVHSYRVFFFEQAEDGGFYSPAHYPIQSMSTLTTHDMPTLIGFWHCLDLELGKELGLYPTEEILSTLYADRHTNKQAILDTLHGHLSVDGSVGRDVNSTGMSRALNYGMQTHMAGGSSSLLSLQLEDWLEMDKPVNIPGTFNEYPNWRRKLSADLESIFATSHIRELAGRLTDARKRASNNNE</sequence>
<dbReference type="GO" id="GO:0005975">
    <property type="term" value="P:carbohydrate metabolic process"/>
    <property type="evidence" value="ECO:0007669"/>
    <property type="project" value="InterPro"/>
</dbReference>
<evidence type="ECO:0000256" key="8">
    <source>
        <dbReference type="ARBA" id="ARBA00031423"/>
    </source>
</evidence>
<evidence type="ECO:0000313" key="12">
    <source>
        <dbReference type="EMBL" id="RDV26150.1"/>
    </source>
</evidence>
<dbReference type="PANTHER" id="PTHR32438:SF5">
    <property type="entry name" value="4-ALPHA-GLUCANOTRANSFERASE DPE1, CHLOROPLASTIC_AMYLOPLASTIC"/>
    <property type="match status" value="1"/>
</dbReference>